<dbReference type="Gene3D" id="3.40.50.1820">
    <property type="entry name" value="alpha/beta hydrolase"/>
    <property type="match status" value="1"/>
</dbReference>
<protein>
    <submittedName>
        <fullName evidence="3">Acetyl esterase/lipase</fullName>
    </submittedName>
</protein>
<dbReference type="PANTHER" id="PTHR48081">
    <property type="entry name" value="AB HYDROLASE SUPERFAMILY PROTEIN C4A8.06C"/>
    <property type="match status" value="1"/>
</dbReference>
<dbReference type="OrthoDB" id="9806180at2"/>
<dbReference type="InterPro" id="IPR029058">
    <property type="entry name" value="AB_hydrolase_fold"/>
</dbReference>
<gene>
    <name evidence="3" type="ORF">Ga0061067_103492</name>
</gene>
<proteinExistence type="predicted"/>
<evidence type="ECO:0000256" key="1">
    <source>
        <dbReference type="ARBA" id="ARBA00022801"/>
    </source>
</evidence>
<sequence length="329" mass="35861">MLSLNHSLFLPEAVSEETRAFNEALAARLAAEPDQWSFPPQVVRDRREQGIGPFPAPVRSPRAEDVWIEGPARGGAAGKLRLRLFRPQDSRPEGAFLHIHGGGWTFGGADLQDLRLAEMADRTGLLVASVDYRLAPEHPYPAAPDDCEAAALWLIGPAAREFGLRRFSIGGDSAGANLAAVTLLRLRDRHGLTPFGAAVFIAGCFDLSLTPSARSWGTEKLVLNTRDIEMFVRLYLQNGEDPKSADISPLMADLSGMPPAYFVVGTRDPLLDDTLFQASRWISSGNSATLDVFPGGCHVFQSFPLEIADQSKSLIDNFLSVNMNIYNIT</sequence>
<dbReference type="InterPro" id="IPR050300">
    <property type="entry name" value="GDXG_lipolytic_enzyme"/>
</dbReference>
<evidence type="ECO:0000313" key="4">
    <source>
        <dbReference type="Proteomes" id="UP000183900"/>
    </source>
</evidence>
<organism evidence="3 4">
    <name type="scientific">Pannonibacter indicus</name>
    <dbReference type="NCBI Taxonomy" id="466044"/>
    <lineage>
        <taxon>Bacteria</taxon>
        <taxon>Pseudomonadati</taxon>
        <taxon>Pseudomonadota</taxon>
        <taxon>Alphaproteobacteria</taxon>
        <taxon>Hyphomicrobiales</taxon>
        <taxon>Stappiaceae</taxon>
        <taxon>Pannonibacter</taxon>
    </lineage>
</organism>
<accession>A0A0K6HW07</accession>
<reference evidence="4" key="1">
    <citation type="submission" date="2015-08" db="EMBL/GenBank/DDBJ databases">
        <authorList>
            <person name="Varghese N."/>
        </authorList>
    </citation>
    <scope>NUCLEOTIDE SEQUENCE [LARGE SCALE GENOMIC DNA]</scope>
    <source>
        <strain evidence="4">DSM 23407</strain>
    </source>
</reference>
<keyword evidence="1" id="KW-0378">Hydrolase</keyword>
<feature type="domain" description="Alpha/beta hydrolase fold-3" evidence="2">
    <location>
        <begin position="97"/>
        <end position="301"/>
    </location>
</feature>
<dbReference type="PANTHER" id="PTHR48081:SF8">
    <property type="entry name" value="ALPHA_BETA HYDROLASE FOLD-3 DOMAIN-CONTAINING PROTEIN-RELATED"/>
    <property type="match status" value="1"/>
</dbReference>
<dbReference type="RefSeq" id="WP_055455236.1">
    <property type="nucleotide sequence ID" value="NZ_CYHE01000003.1"/>
</dbReference>
<dbReference type="GO" id="GO:0016787">
    <property type="term" value="F:hydrolase activity"/>
    <property type="evidence" value="ECO:0007669"/>
    <property type="project" value="UniProtKB-KW"/>
</dbReference>
<evidence type="ECO:0000259" key="2">
    <source>
        <dbReference type="Pfam" id="PF07859"/>
    </source>
</evidence>
<keyword evidence="4" id="KW-1185">Reference proteome</keyword>
<name>A0A0K6HW07_9HYPH</name>
<dbReference type="AlphaFoldDB" id="A0A0K6HW07"/>
<evidence type="ECO:0000313" key="3">
    <source>
        <dbReference type="EMBL" id="CUA95222.1"/>
    </source>
</evidence>
<dbReference type="Proteomes" id="UP000183900">
    <property type="component" value="Unassembled WGS sequence"/>
</dbReference>
<dbReference type="InterPro" id="IPR013094">
    <property type="entry name" value="AB_hydrolase_3"/>
</dbReference>
<dbReference type="Pfam" id="PF07859">
    <property type="entry name" value="Abhydrolase_3"/>
    <property type="match status" value="1"/>
</dbReference>
<dbReference type="SUPFAM" id="SSF53474">
    <property type="entry name" value="alpha/beta-Hydrolases"/>
    <property type="match status" value="1"/>
</dbReference>
<dbReference type="EMBL" id="CYHE01000003">
    <property type="protein sequence ID" value="CUA95222.1"/>
    <property type="molecule type" value="Genomic_DNA"/>
</dbReference>